<organism evidence="2 4">
    <name type="scientific">Candidatus Chlorohelix allophototropha</name>
    <dbReference type="NCBI Taxonomy" id="3003348"/>
    <lineage>
        <taxon>Bacteria</taxon>
        <taxon>Bacillati</taxon>
        <taxon>Chloroflexota</taxon>
        <taxon>Chloroflexia</taxon>
        <taxon>Candidatus Chloroheliales</taxon>
        <taxon>Candidatus Chloroheliaceae</taxon>
        <taxon>Candidatus Chlorohelix</taxon>
    </lineage>
</organism>
<dbReference type="Proteomes" id="UP000521676">
    <property type="component" value="Unassembled WGS sequence"/>
</dbReference>
<evidence type="ECO:0000313" key="5">
    <source>
        <dbReference type="Proteomes" id="UP001431572"/>
    </source>
</evidence>
<evidence type="ECO:0000256" key="1">
    <source>
        <dbReference type="SAM" id="Phobius"/>
    </source>
</evidence>
<sequence>MGNNIGIIIALSVALPIAIILIVFIPILRRSMRSRQLLNTGMSANGTIVKVWQTGLYVNEQPEIGMTIQVMPPDRPPFQAEARKIVPMIQLAQVQPGQMVEVKYDPNDTSKVALSAILSGGMPGGMGGMQMAGMQMNAQMAALSQIPPELQQIVMQQNTLSAMLFQSGQPATARILGVRDYGAPLPDGTSPKIFSLEVQPFGQPPFQSESFALVSYASQAKYSSGAIIQVKFDPSNYSRVAIVPS</sequence>
<protein>
    <recommendedName>
        <fullName evidence="6">DUF3592 domain-containing protein</fullName>
    </recommendedName>
</protein>
<keyword evidence="5" id="KW-1185">Reference proteome</keyword>
<feature type="transmembrane region" description="Helical" evidence="1">
    <location>
        <begin position="6"/>
        <end position="28"/>
    </location>
</feature>
<evidence type="ECO:0000313" key="4">
    <source>
        <dbReference type="Proteomes" id="UP000521676"/>
    </source>
</evidence>
<evidence type="ECO:0000313" key="3">
    <source>
        <dbReference type="EMBL" id="WJW65573.1"/>
    </source>
</evidence>
<keyword evidence="1" id="KW-0812">Transmembrane</keyword>
<dbReference type="EMBL" id="JACATZ010000001">
    <property type="protein sequence ID" value="NWJ46196.1"/>
    <property type="molecule type" value="Genomic_DNA"/>
</dbReference>
<name>A0A8T7M388_9CHLR</name>
<proteinExistence type="predicted"/>
<reference evidence="3" key="2">
    <citation type="journal article" date="2024" name="Nature">
        <title>Anoxygenic phototroph of the Chloroflexota uses a type I reaction centre.</title>
        <authorList>
            <person name="Tsuji J.M."/>
            <person name="Shaw N.A."/>
            <person name="Nagashima S."/>
            <person name="Venkiteswaran J.J."/>
            <person name="Schiff S.L."/>
            <person name="Watanabe T."/>
            <person name="Fukui M."/>
            <person name="Hanada S."/>
            <person name="Tank M."/>
            <person name="Neufeld J.D."/>
        </authorList>
    </citation>
    <scope>NUCLEOTIDE SEQUENCE</scope>
    <source>
        <strain evidence="3">L227-S17</strain>
    </source>
</reference>
<keyword evidence="1" id="KW-0472">Membrane</keyword>
<evidence type="ECO:0000313" key="2">
    <source>
        <dbReference type="EMBL" id="NWJ46196.1"/>
    </source>
</evidence>
<reference evidence="2 4" key="1">
    <citation type="submission" date="2020-06" db="EMBL/GenBank/DDBJ databases">
        <title>Anoxygenic phototrophic Chloroflexota member uses a Type I reaction center.</title>
        <authorList>
            <person name="Tsuji J.M."/>
            <person name="Shaw N.A."/>
            <person name="Nagashima S."/>
            <person name="Venkiteswaran J."/>
            <person name="Schiff S.L."/>
            <person name="Hanada S."/>
            <person name="Tank M."/>
            <person name="Neufeld J.D."/>
        </authorList>
    </citation>
    <scope>NUCLEOTIDE SEQUENCE [LARGE SCALE GENOMIC DNA]</scope>
    <source>
        <strain evidence="2">L227-S17</strain>
    </source>
</reference>
<evidence type="ECO:0008006" key="6">
    <source>
        <dbReference type="Google" id="ProtNLM"/>
    </source>
</evidence>
<gene>
    <name evidence="2" type="ORF">HXX08_09980</name>
    <name evidence="3" type="ORF">OZ401_001340</name>
</gene>
<keyword evidence="1" id="KW-1133">Transmembrane helix</keyword>
<dbReference type="Proteomes" id="UP001431572">
    <property type="component" value="Chromosome 1"/>
</dbReference>
<accession>A0A8T7M388</accession>
<dbReference type="EMBL" id="CP128399">
    <property type="protein sequence ID" value="WJW65573.1"/>
    <property type="molecule type" value="Genomic_DNA"/>
</dbReference>
<dbReference type="RefSeq" id="WP_341467457.1">
    <property type="nucleotide sequence ID" value="NZ_CP128399.1"/>
</dbReference>
<dbReference type="AlphaFoldDB" id="A0A8T7M388"/>